<feature type="region of interest" description="Disordered" evidence="2">
    <location>
        <begin position="155"/>
        <end position="200"/>
    </location>
</feature>
<dbReference type="InterPro" id="IPR051846">
    <property type="entry name" value="SH2_domain_adapters"/>
</dbReference>
<dbReference type="PANTHER" id="PTHR15127">
    <property type="entry name" value="HEAVYWEIGHT, ISOFORM A"/>
    <property type="match status" value="1"/>
</dbReference>
<reference evidence="3 4" key="1">
    <citation type="journal article" date="2010" name="PLoS Biol.">
        <title>Multi-platform next-generation sequencing of the domestic turkey (Meleagris gallopavo): genome assembly and analysis.</title>
        <authorList>
            <person name="Dalloul R.A."/>
            <person name="Long J.A."/>
            <person name="Zimin A.V."/>
            <person name="Aslam L."/>
            <person name="Beal K."/>
            <person name="Blomberg L.A."/>
            <person name="Bouffard P."/>
            <person name="Burt D.W."/>
            <person name="Crasta O."/>
            <person name="Crooijmans R.P."/>
            <person name="Cooper K."/>
            <person name="Coulombe R.A."/>
            <person name="De S."/>
            <person name="Delany M.E."/>
            <person name="Dodgson J.B."/>
            <person name="Dong J.J."/>
            <person name="Evans C."/>
            <person name="Frederickson K.M."/>
            <person name="Flicek P."/>
            <person name="Florea L."/>
            <person name="Folkerts O."/>
            <person name="Groenen M.A."/>
            <person name="Harkins T.T."/>
            <person name="Herrero J."/>
            <person name="Hoffmann S."/>
            <person name="Megens H.J."/>
            <person name="Jiang A."/>
            <person name="de Jong P."/>
            <person name="Kaiser P."/>
            <person name="Kim H."/>
            <person name="Kim K.W."/>
            <person name="Kim S."/>
            <person name="Langenberger D."/>
            <person name="Lee M.K."/>
            <person name="Lee T."/>
            <person name="Mane S."/>
            <person name="Marcais G."/>
            <person name="Marz M."/>
            <person name="McElroy A.P."/>
            <person name="Modise T."/>
            <person name="Nefedov M."/>
            <person name="Notredame C."/>
            <person name="Paton I.R."/>
            <person name="Payne W.S."/>
            <person name="Pertea G."/>
            <person name="Prickett D."/>
            <person name="Puiu D."/>
            <person name="Qioa D."/>
            <person name="Raineri E."/>
            <person name="Ruffier M."/>
            <person name="Salzberg S.L."/>
            <person name="Schatz M.C."/>
            <person name="Scheuring C."/>
            <person name="Schmidt C.J."/>
            <person name="Schroeder S."/>
            <person name="Searle S.M."/>
            <person name="Smith E.J."/>
            <person name="Smith J."/>
            <person name="Sonstegard T.S."/>
            <person name="Stadler P.F."/>
            <person name="Tafer H."/>
            <person name="Tu Z.J."/>
            <person name="Van Tassell C.P."/>
            <person name="Vilella A.J."/>
            <person name="Williams K.P."/>
            <person name="Yorke J.A."/>
            <person name="Zhang L."/>
            <person name="Zhang H.B."/>
            <person name="Zhang X."/>
            <person name="Zhang Y."/>
            <person name="Reed K.M."/>
        </authorList>
    </citation>
    <scope>NUCLEOTIDE SEQUENCE [LARGE SCALE GENOMIC DNA]</scope>
</reference>
<evidence type="ECO:0008006" key="5">
    <source>
        <dbReference type="Google" id="ProtNLM"/>
    </source>
</evidence>
<protein>
    <recommendedName>
        <fullName evidence="5">Src homology 2 domain containing F</fullName>
    </recommendedName>
</protein>
<feature type="compositionally biased region" description="Basic and acidic residues" evidence="2">
    <location>
        <begin position="172"/>
        <end position="187"/>
    </location>
</feature>
<evidence type="ECO:0000256" key="2">
    <source>
        <dbReference type="SAM" id="MobiDB-lite"/>
    </source>
</evidence>
<dbReference type="GO" id="GO:0001784">
    <property type="term" value="F:phosphotyrosine residue binding"/>
    <property type="evidence" value="ECO:0007669"/>
    <property type="project" value="TreeGrafter"/>
</dbReference>
<evidence type="ECO:0000313" key="4">
    <source>
        <dbReference type="Proteomes" id="UP000001645"/>
    </source>
</evidence>
<dbReference type="GeneTree" id="ENSGT00940000159452"/>
<reference evidence="3" key="3">
    <citation type="submission" date="2025-09" db="UniProtKB">
        <authorList>
            <consortium name="Ensembl"/>
        </authorList>
    </citation>
    <scope>IDENTIFICATION</scope>
</reference>
<dbReference type="Proteomes" id="UP000001645">
    <property type="component" value="Chromosome 12"/>
</dbReference>
<name>A0A803YEP6_MELGA</name>
<dbReference type="AlphaFoldDB" id="A0A803YEP6"/>
<reference evidence="3" key="2">
    <citation type="submission" date="2025-08" db="UniProtKB">
        <authorList>
            <consortium name="Ensembl"/>
        </authorList>
    </citation>
    <scope>IDENTIFICATION</scope>
</reference>
<evidence type="ECO:0000256" key="1">
    <source>
        <dbReference type="ARBA" id="ARBA00022999"/>
    </source>
</evidence>
<dbReference type="SUPFAM" id="SSF52374">
    <property type="entry name" value="Nucleotidylyl transferase"/>
    <property type="match status" value="1"/>
</dbReference>
<sequence>MGARGFAGARPLLTEEAGLPSALLGSDPASGTKAGVFPLLRASCGCLESRRLPAPALQDCRAHLEPSSERDRWSGSNPGLLLPKLGGSSVLMELEVLLAVLEDYADPFDAAQVAGSQAGVEKVTENDGYMEPYEAQKMMAEIRQKGLREAPTRPLHLYDTPYEPISGGLDVDTDRPACPRPRESRLPEDDERPPEEYDQPWEWKKERISKAFAGELAWRQLEF</sequence>
<proteinExistence type="predicted"/>
<dbReference type="Ensembl" id="ENSMGAT00000034787.1">
    <property type="protein sequence ID" value="ENSMGAP00000030243.1"/>
    <property type="gene ID" value="ENSMGAG00000019710.1"/>
</dbReference>
<dbReference type="PANTHER" id="PTHR15127:SF28">
    <property type="entry name" value="SH2 DOMAIN-CONTAINING ADAPTER PROTEIN F"/>
    <property type="match status" value="1"/>
</dbReference>
<evidence type="ECO:0000313" key="3">
    <source>
        <dbReference type="Ensembl" id="ENSMGAP00000030243.1"/>
    </source>
</evidence>
<dbReference type="InParanoid" id="A0A803YEP6"/>
<organism evidence="3 4">
    <name type="scientific">Meleagris gallopavo</name>
    <name type="common">Wild turkey</name>
    <dbReference type="NCBI Taxonomy" id="9103"/>
    <lineage>
        <taxon>Eukaryota</taxon>
        <taxon>Metazoa</taxon>
        <taxon>Chordata</taxon>
        <taxon>Craniata</taxon>
        <taxon>Vertebrata</taxon>
        <taxon>Euteleostomi</taxon>
        <taxon>Archelosauria</taxon>
        <taxon>Archosauria</taxon>
        <taxon>Dinosauria</taxon>
        <taxon>Saurischia</taxon>
        <taxon>Theropoda</taxon>
        <taxon>Coelurosauria</taxon>
        <taxon>Aves</taxon>
        <taxon>Neognathae</taxon>
        <taxon>Galloanserae</taxon>
        <taxon>Galliformes</taxon>
        <taxon>Phasianidae</taxon>
        <taxon>Meleagridinae</taxon>
        <taxon>Meleagris</taxon>
    </lineage>
</organism>
<feature type="compositionally biased region" description="Acidic residues" evidence="2">
    <location>
        <begin position="188"/>
        <end position="199"/>
    </location>
</feature>
<accession>A0A803YEP6</accession>
<keyword evidence="1" id="KW-0727">SH2 domain</keyword>
<keyword evidence="4" id="KW-1185">Reference proteome</keyword>